<keyword evidence="1" id="KW-0472">Membrane</keyword>
<evidence type="ECO:0000313" key="3">
    <source>
        <dbReference type="Proteomes" id="UP000672097"/>
    </source>
</evidence>
<dbReference type="InterPro" id="IPR032314">
    <property type="entry name" value="DUF4845"/>
</dbReference>
<reference evidence="2 3" key="1">
    <citation type="submission" date="2021-04" db="EMBL/GenBank/DDBJ databases">
        <title>The genome sequence of type strain Ideonella paludis KCTC 32238.</title>
        <authorList>
            <person name="Liu Y."/>
        </authorList>
    </citation>
    <scope>NUCLEOTIDE SEQUENCE [LARGE SCALE GENOMIC DNA]</scope>
    <source>
        <strain evidence="2 3">KCTC 32238</strain>
    </source>
</reference>
<evidence type="ECO:0000256" key="1">
    <source>
        <dbReference type="SAM" id="Phobius"/>
    </source>
</evidence>
<organism evidence="2 3">
    <name type="scientific">Ideonella paludis</name>
    <dbReference type="NCBI Taxonomy" id="1233411"/>
    <lineage>
        <taxon>Bacteria</taxon>
        <taxon>Pseudomonadati</taxon>
        <taxon>Pseudomonadota</taxon>
        <taxon>Betaproteobacteria</taxon>
        <taxon>Burkholderiales</taxon>
        <taxon>Sphaerotilaceae</taxon>
        <taxon>Ideonella</taxon>
    </lineage>
</organism>
<proteinExistence type="predicted"/>
<sequence>MLHTRQRQRGLTIFGLVVWAFFVGFMGLMAIRVWPSFNEYLTIQQTLTRIMKGDSRPGSAGEVRAAFDKQSQIEFSIATIKGADLEIETVNERMEVRFDYNKQIPLVGPVSLLVNYSGKVR</sequence>
<evidence type="ECO:0000313" key="2">
    <source>
        <dbReference type="EMBL" id="MBQ0935645.1"/>
    </source>
</evidence>
<comment type="caution">
    <text evidence="2">The sequence shown here is derived from an EMBL/GenBank/DDBJ whole genome shotgun (WGS) entry which is preliminary data.</text>
</comment>
<keyword evidence="1" id="KW-0812">Transmembrane</keyword>
<gene>
    <name evidence="2" type="ORF">KAK11_09920</name>
</gene>
<feature type="transmembrane region" description="Helical" evidence="1">
    <location>
        <begin position="12"/>
        <end position="34"/>
    </location>
</feature>
<dbReference type="Proteomes" id="UP000672097">
    <property type="component" value="Unassembled WGS sequence"/>
</dbReference>
<accession>A0ABS5DWX9</accession>
<protein>
    <submittedName>
        <fullName evidence="2">DUF4845 domain-containing protein</fullName>
    </submittedName>
</protein>
<name>A0ABS5DWX9_9BURK</name>
<dbReference type="Pfam" id="PF16137">
    <property type="entry name" value="DUF4845"/>
    <property type="match status" value="1"/>
</dbReference>
<keyword evidence="1" id="KW-1133">Transmembrane helix</keyword>
<keyword evidence="3" id="KW-1185">Reference proteome</keyword>
<dbReference type="RefSeq" id="WP_210808764.1">
    <property type="nucleotide sequence ID" value="NZ_JAGQDG010000003.1"/>
</dbReference>
<dbReference type="EMBL" id="JAGQDG010000003">
    <property type="protein sequence ID" value="MBQ0935645.1"/>
    <property type="molecule type" value="Genomic_DNA"/>
</dbReference>